<feature type="coiled-coil region" evidence="1">
    <location>
        <begin position="48"/>
        <end position="78"/>
    </location>
</feature>
<reference evidence="2" key="4">
    <citation type="submission" date="2009-11" db="EMBL/GenBank/DDBJ databases">
        <authorList>
            <person name="Thapa S.P."/>
            <person name="Park D.H."/>
            <person name="Cho S.Y."/>
            <person name="Hur J.H."/>
            <person name="Lim C.K."/>
        </authorList>
    </citation>
    <scope>NUCLEOTIDE SEQUENCE</scope>
    <source>
        <strain evidence="2">WT3</strain>
    </source>
</reference>
<reference evidence="2" key="1">
    <citation type="journal article" date="2005" name="J. Gen. Plant Pathol.">
        <title>Identification of dspEF, hrpW, and hrpN loci and characterization of the hrpNEp gene in Erwinia pyrifoliae.</title>
        <authorList>
            <person name="Shrestha R."/>
            <person name="Tsuchiya K."/>
            <person name="Baek S.J."/>
            <person name="Bae H.N."/>
            <person name="Hwang I."/>
            <person name="Hur J.H."/>
            <person name="Lim C.K."/>
        </authorList>
    </citation>
    <scope>NUCLEOTIDE SEQUENCE</scope>
    <source>
        <strain evidence="2">WT3</strain>
    </source>
</reference>
<accession>D0UIY5</accession>
<name>D0UIY5_ERWPY</name>
<protein>
    <submittedName>
        <fullName evidence="2">Uncharacterized protein</fullName>
    </submittedName>
</protein>
<reference evidence="2" key="2">
    <citation type="submission" date="2005-09" db="EMBL/GenBank/DDBJ databases">
        <title>Insights into the pathogenicity island of Erwinia pyrifoliae WT3 and Japanese Erwinia Ejp617, and its relatedness with PAI of Erwinia amylovora.</title>
        <authorList>
            <person name="Thapa S.P."/>
            <person name="Cho S."/>
            <person name="Hur J.H."/>
            <person name="Lim C.K."/>
        </authorList>
    </citation>
    <scope>NUCLEOTIDE SEQUENCE</scope>
    <source>
        <strain evidence="2">WT3</strain>
    </source>
</reference>
<sequence>MVVSLIFGDTTMHLLNITHFVAAFAERAACLFAPERRFSAWLYRFKYGAEALRMASQLERLRAELERAKAEFKRINAGCQFEDSWHNENFAKFIRTFSVSIIPAQSAIGFIAVISEAEGLLLSIRALNRLAVNAEAGPEGYSQGAWQVFRIAEVIGFSCEAKFISQDLFEKYVTDLILLGNEIDARAWNHGFNEGIKRVLDVEYRIVKMPQSFS</sequence>
<dbReference type="AlphaFoldDB" id="D0UIY5"/>
<reference evidence="2" key="3">
    <citation type="journal article" date="2008" name="Mol. Cells">
        <title>Genetic organization of the hrp genes cluster in Erwinia pyrifoliae and characterization of HR active domains in HrpNEp protein by mutational analysis.</title>
        <authorList>
            <person name="Shrestha R."/>
            <person name="Park D.H."/>
            <person name="Cho J.M."/>
            <person name="Cho S."/>
            <person name="Wilson C."/>
            <person name="Hwang I."/>
            <person name="Hur J.H."/>
            <person name="Lim C.K."/>
        </authorList>
    </citation>
    <scope>NUCLEOTIDE SEQUENCE</scope>
    <source>
        <strain evidence="2">WT3</strain>
    </source>
</reference>
<dbReference type="EMBL" id="DQ180962">
    <property type="protein sequence ID" value="ACY01294.1"/>
    <property type="molecule type" value="Genomic_DNA"/>
</dbReference>
<evidence type="ECO:0000313" key="2">
    <source>
        <dbReference type="EMBL" id="ACY01294.1"/>
    </source>
</evidence>
<proteinExistence type="predicted"/>
<organism evidence="2">
    <name type="scientific">Erwinia pyrifoliae</name>
    <dbReference type="NCBI Taxonomy" id="79967"/>
    <lineage>
        <taxon>Bacteria</taxon>
        <taxon>Pseudomonadati</taxon>
        <taxon>Pseudomonadota</taxon>
        <taxon>Gammaproteobacteria</taxon>
        <taxon>Enterobacterales</taxon>
        <taxon>Erwiniaceae</taxon>
        <taxon>Erwinia</taxon>
    </lineage>
</organism>
<keyword evidence="1" id="KW-0175">Coiled coil</keyword>
<evidence type="ECO:0000256" key="1">
    <source>
        <dbReference type="SAM" id="Coils"/>
    </source>
</evidence>